<evidence type="ECO:0000256" key="3">
    <source>
        <dbReference type="ARBA" id="ARBA00022598"/>
    </source>
</evidence>
<dbReference type="SUPFAM" id="SSF101353">
    <property type="entry name" value="Putative anticodon-binding domain of alanyl-tRNA synthetase (AlaRS)"/>
    <property type="match status" value="1"/>
</dbReference>
<comment type="domain">
    <text evidence="12">Consists of three domains; the N-terminal catalytic domain, the editing domain and the C-terminal C-Ala domain. The editing domain removes incorrectly charged amino acids, while the C-Ala domain, along with tRNA(Ala), serves as a bridge to cooperatively bring together the editing and aminoacylation centers thus stimulating deacylation of misacylated tRNAs.</text>
</comment>
<dbReference type="SMART" id="SM00863">
    <property type="entry name" value="tRNA_SAD"/>
    <property type="match status" value="1"/>
</dbReference>
<dbReference type="InterPro" id="IPR002318">
    <property type="entry name" value="Ala-tRNA-lgiase_IIc"/>
</dbReference>
<dbReference type="InterPro" id="IPR023033">
    <property type="entry name" value="Ala_tRNA_ligase_euk/bac"/>
</dbReference>
<dbReference type="Pfam" id="PF07973">
    <property type="entry name" value="tRNA_SAD"/>
    <property type="match status" value="1"/>
</dbReference>
<dbReference type="EMBL" id="GL877410">
    <property type="protein sequence ID" value="ELA47912.1"/>
    <property type="molecule type" value="Genomic_DNA"/>
</dbReference>
<keyword evidence="8 12" id="KW-0694">RNA-binding</keyword>
<evidence type="ECO:0000313" key="14">
    <source>
        <dbReference type="EMBL" id="ELA47912.1"/>
    </source>
</evidence>
<dbReference type="AlphaFoldDB" id="L2GX50"/>
<dbReference type="InterPro" id="IPR009000">
    <property type="entry name" value="Transl_B-barrel_sf"/>
</dbReference>
<evidence type="ECO:0000256" key="8">
    <source>
        <dbReference type="ARBA" id="ARBA00022884"/>
    </source>
</evidence>
<dbReference type="GO" id="GO:0004813">
    <property type="term" value="F:alanine-tRNA ligase activity"/>
    <property type="evidence" value="ECO:0007669"/>
    <property type="project" value="UniProtKB-UniRule"/>
</dbReference>
<evidence type="ECO:0000256" key="5">
    <source>
        <dbReference type="ARBA" id="ARBA00022741"/>
    </source>
</evidence>
<keyword evidence="6 12" id="KW-0862">Zinc</keyword>
<dbReference type="OrthoDB" id="2423964at2759"/>
<dbReference type="SUPFAM" id="SSF55681">
    <property type="entry name" value="Class II aaRS and biotin synthetases"/>
    <property type="match status" value="1"/>
</dbReference>
<keyword evidence="4 12" id="KW-0479">Metal-binding</keyword>
<proteinExistence type="inferred from homology"/>
<dbReference type="SUPFAM" id="SSF50447">
    <property type="entry name" value="Translation proteins"/>
    <property type="match status" value="1"/>
</dbReference>
<dbReference type="InterPro" id="IPR045864">
    <property type="entry name" value="aa-tRNA-synth_II/BPL/LPL"/>
</dbReference>
<dbReference type="Pfam" id="PF01411">
    <property type="entry name" value="tRNA-synt_2c"/>
    <property type="match status" value="1"/>
</dbReference>
<comment type="cofactor">
    <cofactor evidence="12">
        <name>Zn(2+)</name>
        <dbReference type="ChEBI" id="CHEBI:29105"/>
    </cofactor>
    <text evidence="12">Binds 1 zinc ion per subunit.</text>
</comment>
<dbReference type="NCBIfam" id="TIGR00344">
    <property type="entry name" value="alaS"/>
    <property type="match status" value="1"/>
</dbReference>
<protein>
    <recommendedName>
        <fullName evidence="12">Alanine--tRNA ligase</fullName>
        <ecNumber evidence="12">6.1.1.7</ecNumber>
    </recommendedName>
    <alternativeName>
        <fullName evidence="12">Alanyl-tRNA synthetase</fullName>
        <shortName evidence="12">AlaRS</shortName>
    </alternativeName>
</protein>
<dbReference type="FunCoup" id="L2GX50">
    <property type="interactions" value="229"/>
</dbReference>
<dbReference type="FunFam" id="3.30.980.10:FF:000004">
    <property type="entry name" value="Alanine--tRNA ligase, cytoplasmic"/>
    <property type="match status" value="1"/>
</dbReference>
<comment type="subunit">
    <text evidence="12">Monomer.</text>
</comment>
<dbReference type="CDD" id="cd00673">
    <property type="entry name" value="AlaRS_core"/>
    <property type="match status" value="1"/>
</dbReference>
<evidence type="ECO:0000256" key="1">
    <source>
        <dbReference type="ARBA" id="ARBA00008429"/>
    </source>
</evidence>
<dbReference type="VEuPathDB" id="MicrosporidiaDB:VCUG_00632"/>
<accession>L2GX50</accession>
<dbReference type="GO" id="GO:0008270">
    <property type="term" value="F:zinc ion binding"/>
    <property type="evidence" value="ECO:0007669"/>
    <property type="project" value="UniProtKB-UniRule"/>
</dbReference>
<feature type="binding site" evidence="12">
    <location>
        <position position="685"/>
    </location>
    <ligand>
        <name>Zn(2+)</name>
        <dbReference type="ChEBI" id="CHEBI:29105"/>
    </ligand>
</feature>
<dbReference type="InterPro" id="IPR018164">
    <property type="entry name" value="Ala-tRNA-synth_IIc_N"/>
</dbReference>
<feature type="binding site" evidence="12">
    <location>
        <position position="587"/>
    </location>
    <ligand>
        <name>Zn(2+)</name>
        <dbReference type="ChEBI" id="CHEBI:29105"/>
    </ligand>
</feature>
<dbReference type="PRINTS" id="PR00980">
    <property type="entry name" value="TRNASYNTHALA"/>
</dbReference>
<reference evidence="15" key="1">
    <citation type="submission" date="2011-03" db="EMBL/GenBank/DDBJ databases">
        <title>The genome sequence of Vavraia culicis strain floridensis.</title>
        <authorList>
            <consortium name="The Broad Institute Genome Sequencing Platform"/>
            <person name="Cuomo C."/>
            <person name="Becnel J."/>
            <person name="Sanscrainte N."/>
            <person name="Young S.K."/>
            <person name="Zeng Q."/>
            <person name="Gargeya S."/>
            <person name="Fitzgerald M."/>
            <person name="Haas B."/>
            <person name="Abouelleil A."/>
            <person name="Alvarado L."/>
            <person name="Arachchi H.M."/>
            <person name="Berlin A."/>
            <person name="Chapman S.B."/>
            <person name="Gearin G."/>
            <person name="Goldberg J."/>
            <person name="Griggs A."/>
            <person name="Gujja S."/>
            <person name="Hansen M."/>
            <person name="Heiman D."/>
            <person name="Howarth C."/>
            <person name="Larimer J."/>
            <person name="Lui A."/>
            <person name="MacDonald P.J.P."/>
            <person name="McCowen C."/>
            <person name="Montmayeur A."/>
            <person name="Murphy C."/>
            <person name="Neiman D."/>
            <person name="Pearson M."/>
            <person name="Priest M."/>
            <person name="Roberts A."/>
            <person name="Saif S."/>
            <person name="Shea T."/>
            <person name="Sisk P."/>
            <person name="Stolte C."/>
            <person name="Sykes S."/>
            <person name="Wortman J."/>
            <person name="Nusbaum C."/>
            <person name="Birren B."/>
        </authorList>
    </citation>
    <scope>NUCLEOTIDE SEQUENCE [LARGE SCALE GENOMIC DNA]</scope>
    <source>
        <strain evidence="15">floridensis</strain>
    </source>
</reference>
<dbReference type="GeneID" id="19878517"/>
<dbReference type="InterPro" id="IPR050058">
    <property type="entry name" value="Ala-tRNA_ligase"/>
</dbReference>
<dbReference type="STRING" id="948595.L2GX50"/>
<evidence type="ECO:0000256" key="12">
    <source>
        <dbReference type="HAMAP-Rule" id="MF_03133"/>
    </source>
</evidence>
<feature type="domain" description="Alanyl-transfer RNA synthetases family profile" evidence="13">
    <location>
        <begin position="5"/>
        <end position="728"/>
    </location>
</feature>
<organism evidence="14 15">
    <name type="scientific">Vavraia culicis (isolate floridensis)</name>
    <name type="common">Microsporidian parasite</name>
    <dbReference type="NCBI Taxonomy" id="948595"/>
    <lineage>
        <taxon>Eukaryota</taxon>
        <taxon>Fungi</taxon>
        <taxon>Fungi incertae sedis</taxon>
        <taxon>Microsporidia</taxon>
        <taxon>Pleistophoridae</taxon>
        <taxon>Vavraia</taxon>
    </lineage>
</organism>
<evidence type="ECO:0000259" key="13">
    <source>
        <dbReference type="PROSITE" id="PS50860"/>
    </source>
</evidence>
<keyword evidence="7 12" id="KW-0067">ATP-binding</keyword>
<dbReference type="Gene3D" id="2.40.30.130">
    <property type="match status" value="1"/>
</dbReference>
<dbReference type="InterPro" id="IPR012947">
    <property type="entry name" value="tRNA_SAD"/>
</dbReference>
<dbReference type="PROSITE" id="PS50860">
    <property type="entry name" value="AA_TRNA_LIGASE_II_ALA"/>
    <property type="match status" value="1"/>
</dbReference>
<name>L2GX50_VAVCU</name>
<feature type="binding site" evidence="12">
    <location>
        <position position="591"/>
    </location>
    <ligand>
        <name>Zn(2+)</name>
        <dbReference type="ChEBI" id="CHEBI:29105"/>
    </ligand>
</feature>
<evidence type="ECO:0000256" key="9">
    <source>
        <dbReference type="ARBA" id="ARBA00022917"/>
    </source>
</evidence>
<dbReference type="RefSeq" id="XP_008073653.1">
    <property type="nucleotide sequence ID" value="XM_008075462.1"/>
</dbReference>
<keyword evidence="2 12" id="KW-0820">tRNA-binding</keyword>
<sequence>MTTKWTSTKLREAFIEYFKTSNHTIVDSSSVIPHNDPTLLFVNSGMVQFKPVFLNQPCQFSELKRAASIQRCIRAGGKHNDLEDVGFDTYHHTFFEMMGNWSFGDYGKEQAIDLAFRFLTEELQLDKNRIYVSYYVPEGWKDGKQTGAQTQAEVQEDAVALEADYETKGIWMKYLPESRILPFTKENFWEMGDTGPCGPCTEIHYDLKGTNGPEQVNKDDPSCIEIWNLVFMQFYRNEQGTLSRLDKLSVDTGMGMERVLGILNGTNNYDTDLFIPLFEMTGLSYSRHENFEKEKNTEGLRTLSDNVALRIIADHARTIAICLFYDISFSSDGAGYVLRRITRRMIRVLHNKNLHNLKELVLKAADILEIPLADSKMEQLENEQKLFEKTLNQGVKYFNQFKTITAKEMFILKDTYGFPFDLTEQMCREKGIVIDKNELKKLVEEGIERSKVKKKAGVAIKDSWNVEYEPTKEFLERDYENFDSSLFFVFDGSRIIEEKDHEQLTDREIGLVADRTCFYSEKGGQIGDAGVIVFMDENGNAIGKMNVNDTQRNQKYVVHKGTVEGQVSTMLNMKVDLDRRFKIRCNHTATHLLNQILREKYGSAQKGSLVADDKLRFDYTMNRKLEGKEIKEIEDKLNEMIQNGYKVTVYERKYDDVKDCAVHLEEESYPDVVRVVDVEGVRELCGGLHAESLSQIKCFKIISEGSISFNTRRIIAYTRDRALECHDNALKIESFELSTCHEWEDNLGLLDKMRLMDLKQSKIKANMKIRKEKVKKYSQSHERVIVADLIGDKKSILKDLNAIFHNVSRINAEVIVLANVDGAYPFVCNNLERTADYLKRWGAQNVINVHGKLCGEIPELNPKEFTDGFK</sequence>
<dbReference type="GO" id="GO:0005739">
    <property type="term" value="C:mitochondrion"/>
    <property type="evidence" value="ECO:0007669"/>
    <property type="project" value="UniProtKB-SubCell"/>
</dbReference>
<keyword evidence="9 12" id="KW-0648">Protein biosynthesis</keyword>
<keyword evidence="5 12" id="KW-0547">Nucleotide-binding</keyword>
<keyword evidence="3 12" id="KW-0436">Ligase</keyword>
<dbReference type="InterPro" id="IPR018163">
    <property type="entry name" value="Thr/Ala-tRNA-synth_IIc_edit"/>
</dbReference>
<dbReference type="SUPFAM" id="SSF55186">
    <property type="entry name" value="ThrRS/AlaRS common domain"/>
    <property type="match status" value="1"/>
</dbReference>
<dbReference type="HOGENOM" id="CLU_004485_5_0_1"/>
<dbReference type="PANTHER" id="PTHR11777:SF9">
    <property type="entry name" value="ALANINE--TRNA LIGASE, CYTOPLASMIC"/>
    <property type="match status" value="1"/>
</dbReference>
<feature type="binding site" evidence="12">
    <location>
        <position position="689"/>
    </location>
    <ligand>
        <name>Zn(2+)</name>
        <dbReference type="ChEBI" id="CHEBI:29105"/>
    </ligand>
</feature>
<gene>
    <name evidence="12" type="primary">ALA1</name>
    <name evidence="14" type="ORF">VCUG_00632</name>
</gene>
<comment type="similarity">
    <text evidence="1">Belongs to the class-II aminoacyl-tRNA synthetase family. Alax-L subfamily.</text>
</comment>
<dbReference type="GO" id="GO:0005524">
    <property type="term" value="F:ATP binding"/>
    <property type="evidence" value="ECO:0007669"/>
    <property type="project" value="UniProtKB-UniRule"/>
</dbReference>
<evidence type="ECO:0000256" key="10">
    <source>
        <dbReference type="ARBA" id="ARBA00023146"/>
    </source>
</evidence>
<comment type="catalytic activity">
    <reaction evidence="11 12">
        <text>tRNA(Ala) + L-alanine + ATP = L-alanyl-tRNA(Ala) + AMP + diphosphate</text>
        <dbReference type="Rhea" id="RHEA:12540"/>
        <dbReference type="Rhea" id="RHEA-COMP:9657"/>
        <dbReference type="Rhea" id="RHEA-COMP:9923"/>
        <dbReference type="ChEBI" id="CHEBI:30616"/>
        <dbReference type="ChEBI" id="CHEBI:33019"/>
        <dbReference type="ChEBI" id="CHEBI:57972"/>
        <dbReference type="ChEBI" id="CHEBI:78442"/>
        <dbReference type="ChEBI" id="CHEBI:78497"/>
        <dbReference type="ChEBI" id="CHEBI:456215"/>
        <dbReference type="EC" id="6.1.1.7"/>
    </reaction>
</comment>
<keyword evidence="10 12" id="KW-0030">Aminoacyl-tRNA synthetase</keyword>
<dbReference type="GO" id="GO:0070143">
    <property type="term" value="P:mitochondrial alanyl-tRNA aminoacylation"/>
    <property type="evidence" value="ECO:0007669"/>
    <property type="project" value="UniProtKB-UniRule"/>
</dbReference>
<evidence type="ECO:0000313" key="15">
    <source>
        <dbReference type="Proteomes" id="UP000011081"/>
    </source>
</evidence>
<keyword evidence="12" id="KW-0963">Cytoplasm</keyword>
<evidence type="ECO:0000256" key="7">
    <source>
        <dbReference type="ARBA" id="ARBA00022840"/>
    </source>
</evidence>
<dbReference type="GO" id="GO:0000049">
    <property type="term" value="F:tRNA binding"/>
    <property type="evidence" value="ECO:0007669"/>
    <property type="project" value="UniProtKB-KW"/>
</dbReference>
<dbReference type="InterPro" id="IPR018162">
    <property type="entry name" value="Ala-tRNA-ligase_IIc_anticod-bd"/>
</dbReference>
<comment type="function">
    <text evidence="12">Catalyzes the attachment of alanine to tRNA(Ala) in a two-step reaction: alanine is first activated by ATP to form Ala-AMP and then transferred to the acceptor end of tRNA(Ala). Also edits incorrectly charged tRNA(Ala) via its editing domain.</text>
</comment>
<evidence type="ECO:0000256" key="6">
    <source>
        <dbReference type="ARBA" id="ARBA00022833"/>
    </source>
</evidence>
<dbReference type="EC" id="6.1.1.7" evidence="12"/>
<dbReference type="Gene3D" id="3.30.930.10">
    <property type="entry name" value="Bira Bifunctional Protein, Domain 2"/>
    <property type="match status" value="1"/>
</dbReference>
<dbReference type="InterPro" id="IPR018165">
    <property type="entry name" value="Ala-tRNA-synth_IIc_core"/>
</dbReference>
<dbReference type="Gene3D" id="3.30.980.10">
    <property type="entry name" value="Threonyl-trna Synthetase, Chain A, domain 2"/>
    <property type="match status" value="1"/>
</dbReference>
<dbReference type="Proteomes" id="UP000011081">
    <property type="component" value="Unassembled WGS sequence"/>
</dbReference>
<comment type="subcellular location">
    <subcellularLocation>
        <location evidence="12">Mitochondrion</location>
    </subcellularLocation>
    <subcellularLocation>
        <location evidence="12">Cytoplasm</location>
    </subcellularLocation>
</comment>
<dbReference type="FunFam" id="3.30.930.10:FF:000011">
    <property type="entry name" value="Alanine--tRNA ligase, cytoplasmic"/>
    <property type="match status" value="1"/>
</dbReference>
<dbReference type="PANTHER" id="PTHR11777">
    <property type="entry name" value="ALANYL-TRNA SYNTHETASE"/>
    <property type="match status" value="1"/>
</dbReference>
<dbReference type="OMA" id="NKKDNFW"/>
<keyword evidence="12" id="KW-0496">Mitochondrion</keyword>
<dbReference type="InParanoid" id="L2GX50"/>
<evidence type="ECO:0000256" key="11">
    <source>
        <dbReference type="ARBA" id="ARBA00048300"/>
    </source>
</evidence>
<dbReference type="GO" id="GO:0002161">
    <property type="term" value="F:aminoacyl-tRNA deacylase activity"/>
    <property type="evidence" value="ECO:0007669"/>
    <property type="project" value="TreeGrafter"/>
</dbReference>
<evidence type="ECO:0000256" key="2">
    <source>
        <dbReference type="ARBA" id="ARBA00022555"/>
    </source>
</evidence>
<dbReference type="HAMAP" id="MF_00036_B">
    <property type="entry name" value="Ala_tRNA_synth_B"/>
    <property type="match status" value="1"/>
</dbReference>
<keyword evidence="15" id="KW-1185">Reference proteome</keyword>
<evidence type="ECO:0000256" key="4">
    <source>
        <dbReference type="ARBA" id="ARBA00022723"/>
    </source>
</evidence>